<dbReference type="InterPro" id="IPR001810">
    <property type="entry name" value="F-box_dom"/>
</dbReference>
<dbReference type="Proteomes" id="UP000799770">
    <property type="component" value="Unassembled WGS sequence"/>
</dbReference>
<dbReference type="PROSITE" id="PS50181">
    <property type="entry name" value="FBOX"/>
    <property type="match status" value="1"/>
</dbReference>
<dbReference type="SUPFAM" id="SSF52047">
    <property type="entry name" value="RNI-like"/>
    <property type="match status" value="1"/>
</dbReference>
<dbReference type="Gene3D" id="3.80.10.10">
    <property type="entry name" value="Ribonuclease Inhibitor"/>
    <property type="match status" value="1"/>
</dbReference>
<accession>A0A6A5YVH3</accession>
<dbReference type="OrthoDB" id="5422579at2759"/>
<organism evidence="2 3">
    <name type="scientific">Lophiotrema nucula</name>
    <dbReference type="NCBI Taxonomy" id="690887"/>
    <lineage>
        <taxon>Eukaryota</taxon>
        <taxon>Fungi</taxon>
        <taxon>Dikarya</taxon>
        <taxon>Ascomycota</taxon>
        <taxon>Pezizomycotina</taxon>
        <taxon>Dothideomycetes</taxon>
        <taxon>Pleosporomycetidae</taxon>
        <taxon>Pleosporales</taxon>
        <taxon>Lophiotremataceae</taxon>
        <taxon>Lophiotrema</taxon>
    </lineage>
</organism>
<dbReference type="AlphaFoldDB" id="A0A6A5YVH3"/>
<feature type="domain" description="F-box" evidence="1">
    <location>
        <begin position="1"/>
        <end position="43"/>
    </location>
</feature>
<gene>
    <name evidence="2" type="ORF">BDV96DRAFT_603834</name>
</gene>
<protein>
    <recommendedName>
        <fullName evidence="1">F-box domain-containing protein</fullName>
    </recommendedName>
</protein>
<keyword evidence="3" id="KW-1185">Reference proteome</keyword>
<evidence type="ECO:0000313" key="3">
    <source>
        <dbReference type="Proteomes" id="UP000799770"/>
    </source>
</evidence>
<proteinExistence type="predicted"/>
<evidence type="ECO:0000259" key="1">
    <source>
        <dbReference type="PROSITE" id="PS50181"/>
    </source>
</evidence>
<name>A0A6A5YVH3_9PLEO</name>
<dbReference type="InterPro" id="IPR032675">
    <property type="entry name" value="LRR_dom_sf"/>
</dbReference>
<reference evidence="2" key="1">
    <citation type="journal article" date="2020" name="Stud. Mycol.">
        <title>101 Dothideomycetes genomes: a test case for predicting lifestyles and emergence of pathogens.</title>
        <authorList>
            <person name="Haridas S."/>
            <person name="Albert R."/>
            <person name="Binder M."/>
            <person name="Bloem J."/>
            <person name="Labutti K."/>
            <person name="Salamov A."/>
            <person name="Andreopoulos B."/>
            <person name="Baker S."/>
            <person name="Barry K."/>
            <person name="Bills G."/>
            <person name="Bluhm B."/>
            <person name="Cannon C."/>
            <person name="Castanera R."/>
            <person name="Culley D."/>
            <person name="Daum C."/>
            <person name="Ezra D."/>
            <person name="Gonzalez J."/>
            <person name="Henrissat B."/>
            <person name="Kuo A."/>
            <person name="Liang C."/>
            <person name="Lipzen A."/>
            <person name="Lutzoni F."/>
            <person name="Magnuson J."/>
            <person name="Mondo S."/>
            <person name="Nolan M."/>
            <person name="Ohm R."/>
            <person name="Pangilinan J."/>
            <person name="Park H.-J."/>
            <person name="Ramirez L."/>
            <person name="Alfaro M."/>
            <person name="Sun H."/>
            <person name="Tritt A."/>
            <person name="Yoshinaga Y."/>
            <person name="Zwiers L.-H."/>
            <person name="Turgeon B."/>
            <person name="Goodwin S."/>
            <person name="Spatafora J."/>
            <person name="Crous P."/>
            <person name="Grigoriev I."/>
        </authorList>
    </citation>
    <scope>NUCLEOTIDE SEQUENCE</scope>
    <source>
        <strain evidence="2">CBS 627.86</strain>
    </source>
</reference>
<sequence>MVPFPTELHAQIVRHLPPLDLYNYRLASKLFADIGATELFETVTFHAGIQSVERLASLAKHEKLRQVVRAIRWDTNQWDLLMNLVTFRSLMQRRSNGAYTEAAVLEAYRRYNKLVDDETALLDESAGQLGPTRIYEILKRFPRLNKVFIINGDYHYSRRSVIKDSILVRRNPSGSVQRGEGLYDQSISNGDAAGPGLHAWWSLVADGQTVDRTGFTKLRADVLDWKAFTRKTVGFQNPLPNLTSIKLRITSHWDGGRQRDRDLEDHLRTFLSGLKQLKSLQLEYPTILIKWPEVSLASVLPLESCWPRLRKLSLQNMYVHEPDLLRVLSNYAATLKDLRLADLWLLSDSDWRTTFKKIRAIVDLDRALMTGMFCNVMPDEDAHPEDRERGQMHWDMSVEGIRVALEHFLVGGGEFPLTADNASWFEPEEDDLTDSSDASETED</sequence>
<dbReference type="EMBL" id="ML977337">
    <property type="protein sequence ID" value="KAF2110774.1"/>
    <property type="molecule type" value="Genomic_DNA"/>
</dbReference>
<evidence type="ECO:0000313" key="2">
    <source>
        <dbReference type="EMBL" id="KAF2110774.1"/>
    </source>
</evidence>